<proteinExistence type="predicted"/>
<name>A0ABT6MLR9_9NOCA</name>
<keyword evidence="2" id="KW-1185">Reference proteome</keyword>
<dbReference type="Proteomes" id="UP001160334">
    <property type="component" value="Unassembled WGS sequence"/>
</dbReference>
<dbReference type="EMBL" id="JARXVC010000028">
    <property type="protein sequence ID" value="MDH6284856.1"/>
    <property type="molecule type" value="Genomic_DNA"/>
</dbReference>
<protein>
    <submittedName>
        <fullName evidence="1">Uncharacterized protein</fullName>
    </submittedName>
</protein>
<evidence type="ECO:0000313" key="1">
    <source>
        <dbReference type="EMBL" id="MDH6284856.1"/>
    </source>
</evidence>
<reference evidence="1 2" key="1">
    <citation type="submission" date="2023-04" db="EMBL/GenBank/DDBJ databases">
        <title>Forest soil microbial communities from Buena Vista Peninsula, Colon Province, Panama.</title>
        <authorList>
            <person name="Bouskill N."/>
        </authorList>
    </citation>
    <scope>NUCLEOTIDE SEQUENCE [LARGE SCALE GENOMIC DNA]</scope>
    <source>
        <strain evidence="1 2">CFH S0262</strain>
    </source>
</reference>
<accession>A0ABT6MLR9</accession>
<comment type="caution">
    <text evidence="1">The sequence shown here is derived from an EMBL/GenBank/DDBJ whole genome shotgun (WGS) entry which is preliminary data.</text>
</comment>
<sequence length="37" mass="4715">MDYPWIYWLLWPPFFNEEQRLWVVENAPCWLVVENCK</sequence>
<evidence type="ECO:0000313" key="2">
    <source>
        <dbReference type="Proteomes" id="UP001160334"/>
    </source>
</evidence>
<gene>
    <name evidence="1" type="ORF">M2280_006119</name>
</gene>
<organism evidence="1 2">
    <name type="scientific">Prescottella agglutinans</name>
    <dbReference type="NCBI Taxonomy" id="1644129"/>
    <lineage>
        <taxon>Bacteria</taxon>
        <taxon>Bacillati</taxon>
        <taxon>Actinomycetota</taxon>
        <taxon>Actinomycetes</taxon>
        <taxon>Mycobacteriales</taxon>
        <taxon>Nocardiaceae</taxon>
        <taxon>Prescottella</taxon>
    </lineage>
</organism>